<dbReference type="OMA" id="AFVCFCN"/>
<dbReference type="InterPro" id="IPR050302">
    <property type="entry name" value="Rab_GAP_TBC_domain"/>
</dbReference>
<evidence type="ECO:0000256" key="2">
    <source>
        <dbReference type="SAM" id="MobiDB-lite"/>
    </source>
</evidence>
<dbReference type="EMBL" id="VFQX01000012">
    <property type="protein sequence ID" value="KAF0982010.1"/>
    <property type="molecule type" value="Genomic_DNA"/>
</dbReference>
<reference evidence="4 5" key="1">
    <citation type="journal article" date="2019" name="Sci. Rep.">
        <title>Nanopore sequencing improves the draft genome of the human pathogenic amoeba Naegleria fowleri.</title>
        <authorList>
            <person name="Liechti N."/>
            <person name="Schurch N."/>
            <person name="Bruggmann R."/>
            <person name="Wittwer M."/>
        </authorList>
    </citation>
    <scope>NUCLEOTIDE SEQUENCE [LARGE SCALE GENOMIC DNA]</scope>
    <source>
        <strain evidence="4 5">ATCC 30894</strain>
    </source>
</reference>
<dbReference type="SMART" id="SM00164">
    <property type="entry name" value="TBC"/>
    <property type="match status" value="1"/>
</dbReference>
<feature type="coiled-coil region" evidence="1">
    <location>
        <begin position="185"/>
        <end position="212"/>
    </location>
</feature>
<dbReference type="GO" id="GO:0031267">
    <property type="term" value="F:small GTPase binding"/>
    <property type="evidence" value="ECO:0007669"/>
    <property type="project" value="TreeGrafter"/>
</dbReference>
<gene>
    <name evidence="4" type="ORF">FDP41_011871</name>
</gene>
<sequence>MSGSSSDDEFELTYSTPTNSIDEAVVGKNSGHLNHNDAFEAHHHQLQQKIVQNNETHHDANSIKIDHVDGTHIHPPTAHQETTPHDAHHHRHDSHTKGEEHDEHHGKIHHLQEFAPQPTFSEARTVTLSATSSSTELRSRSSSTTSNSSSSTTSSSVLSSGEQKRSSLRTAENGEITIDMIQQNIKLQKQLIEKSLKEKEKLKKEKEKEEIIQNNIDYWHNTIMPHIEKYGCIDKTMYKKWYKNGIPSPLRSKIWPMSVGNELQITPELYAILKDKRNIPTNFEKQSSSIDLIQVDLSRTFPALQFFQYPDGPYYQPFKTILECYSKFRPDIGYVQGMSYIVATLLLYMDEYDAFVCFCNLLHRSKCNSNPLAMSLVGTPAGAAATSATTSSSSASSIVSSLLFGPKKRTAAFTANYHTLYSSNHFIPFFSMNTDYIDKHVKFVRILLREHNMPLYKHLVEELQIEFSVFIIDWFMTLFSKSLPLDVVARIWDGYLVHGRLYLYSCTIGILIYYQQELLHADYERAMYFLTHLSAATNQFQDLDIISLFSIINVDCRLSDRRINKYIRMMEK</sequence>
<evidence type="ECO:0000313" key="4">
    <source>
        <dbReference type="EMBL" id="KAF0982010.1"/>
    </source>
</evidence>
<organism evidence="4 5">
    <name type="scientific">Naegleria fowleri</name>
    <name type="common">Brain eating amoeba</name>
    <dbReference type="NCBI Taxonomy" id="5763"/>
    <lineage>
        <taxon>Eukaryota</taxon>
        <taxon>Discoba</taxon>
        <taxon>Heterolobosea</taxon>
        <taxon>Tetramitia</taxon>
        <taxon>Eutetramitia</taxon>
        <taxon>Vahlkampfiidae</taxon>
        <taxon>Naegleria</taxon>
    </lineage>
</organism>
<evidence type="ECO:0000313" key="5">
    <source>
        <dbReference type="Proteomes" id="UP000444721"/>
    </source>
</evidence>
<evidence type="ECO:0000259" key="3">
    <source>
        <dbReference type="PROSITE" id="PS50086"/>
    </source>
</evidence>
<feature type="domain" description="Rab-GAP TBC" evidence="3">
    <location>
        <begin position="245"/>
        <end position="499"/>
    </location>
</feature>
<dbReference type="AlphaFoldDB" id="A0A6A5C8B6"/>
<keyword evidence="1" id="KW-0175">Coiled coil</keyword>
<dbReference type="PROSITE" id="PS50086">
    <property type="entry name" value="TBC_RABGAP"/>
    <property type="match status" value="1"/>
</dbReference>
<protein>
    <recommendedName>
        <fullName evidence="3">Rab-GAP TBC domain-containing protein</fullName>
    </recommendedName>
</protein>
<dbReference type="GeneID" id="68119086"/>
<dbReference type="SUPFAM" id="SSF47923">
    <property type="entry name" value="Ypt/Rab-GAP domain of gyp1p"/>
    <property type="match status" value="2"/>
</dbReference>
<dbReference type="Gene3D" id="1.10.10.750">
    <property type="entry name" value="Ypt/Rab-GAP domain of gyp1p, domain 1"/>
    <property type="match status" value="1"/>
</dbReference>
<feature type="region of interest" description="Disordered" evidence="2">
    <location>
        <begin position="73"/>
        <end position="107"/>
    </location>
</feature>
<proteinExistence type="predicted"/>
<dbReference type="PANTHER" id="PTHR47219">
    <property type="entry name" value="RAB GTPASE-ACTIVATING PROTEIN 1-LIKE"/>
    <property type="match status" value="1"/>
</dbReference>
<feature type="region of interest" description="Disordered" evidence="2">
    <location>
        <begin position="127"/>
        <end position="171"/>
    </location>
</feature>
<feature type="compositionally biased region" description="Basic and acidic residues" evidence="2">
    <location>
        <begin position="95"/>
        <end position="105"/>
    </location>
</feature>
<comment type="caution">
    <text evidence="4">The sequence shown here is derived from an EMBL/GenBank/DDBJ whole genome shotgun (WGS) entry which is preliminary data.</text>
</comment>
<name>A0A6A5C8B6_NAEFO</name>
<dbReference type="InterPro" id="IPR035969">
    <property type="entry name" value="Rab-GAP_TBC_sf"/>
</dbReference>
<dbReference type="VEuPathDB" id="AmoebaDB:NfTy_022320"/>
<dbReference type="Pfam" id="PF00566">
    <property type="entry name" value="RabGAP-TBC"/>
    <property type="match status" value="2"/>
</dbReference>
<dbReference type="Gene3D" id="1.10.472.80">
    <property type="entry name" value="Ypt/Rab-GAP domain of gyp1p, domain 3"/>
    <property type="match status" value="1"/>
</dbReference>
<dbReference type="Gene3D" id="1.10.8.270">
    <property type="entry name" value="putative rabgap domain of human tbc1 domain family member 14 like domains"/>
    <property type="match status" value="1"/>
</dbReference>
<dbReference type="PANTHER" id="PTHR47219:SF9">
    <property type="entry name" value="GTPASE ACTIVATING PROTEIN AND CENTROSOME-ASSOCIATED, ISOFORM B"/>
    <property type="match status" value="1"/>
</dbReference>
<accession>A0A6A5C8B6</accession>
<dbReference type="GO" id="GO:0005096">
    <property type="term" value="F:GTPase activator activity"/>
    <property type="evidence" value="ECO:0007669"/>
    <property type="project" value="TreeGrafter"/>
</dbReference>
<feature type="compositionally biased region" description="Low complexity" evidence="2">
    <location>
        <begin position="127"/>
        <end position="160"/>
    </location>
</feature>
<keyword evidence="5" id="KW-1185">Reference proteome</keyword>
<dbReference type="VEuPathDB" id="AmoebaDB:NF0049910"/>
<evidence type="ECO:0000256" key="1">
    <source>
        <dbReference type="SAM" id="Coils"/>
    </source>
</evidence>
<dbReference type="VEuPathDB" id="AmoebaDB:FDP41_011871"/>
<dbReference type="Proteomes" id="UP000444721">
    <property type="component" value="Unassembled WGS sequence"/>
</dbReference>
<dbReference type="RefSeq" id="XP_044566723.1">
    <property type="nucleotide sequence ID" value="XM_044702328.1"/>
</dbReference>
<dbReference type="OrthoDB" id="294251at2759"/>
<dbReference type="InterPro" id="IPR000195">
    <property type="entry name" value="Rab-GAP-TBC_dom"/>
</dbReference>